<protein>
    <submittedName>
        <fullName evidence="1">Uncharacterized protein</fullName>
    </submittedName>
</protein>
<evidence type="ECO:0000313" key="2">
    <source>
        <dbReference type="Proteomes" id="UP001642540"/>
    </source>
</evidence>
<accession>A0ABP1PV09</accession>
<evidence type="ECO:0000313" key="1">
    <source>
        <dbReference type="EMBL" id="CAL8075105.1"/>
    </source>
</evidence>
<gene>
    <name evidence="1" type="ORF">ODALV1_LOCUS3079</name>
</gene>
<dbReference type="Proteomes" id="UP001642540">
    <property type="component" value="Unassembled WGS sequence"/>
</dbReference>
<sequence>MVVAIDALSPVVLDREDTIIFVPKLTEDLLKLEDKIATGERPTYTYDEVVQKLLTTHVGQMDADSCKILMTRGTEEHPPGSGRWRFTHDIRVHYMPVQGLSSRQVAFVMESFRYVYYTALQVML</sequence>
<dbReference type="EMBL" id="CAXLJM020000007">
    <property type="protein sequence ID" value="CAL8075105.1"/>
    <property type="molecule type" value="Genomic_DNA"/>
</dbReference>
<organism evidence="1 2">
    <name type="scientific">Orchesella dallaii</name>
    <dbReference type="NCBI Taxonomy" id="48710"/>
    <lineage>
        <taxon>Eukaryota</taxon>
        <taxon>Metazoa</taxon>
        <taxon>Ecdysozoa</taxon>
        <taxon>Arthropoda</taxon>
        <taxon>Hexapoda</taxon>
        <taxon>Collembola</taxon>
        <taxon>Entomobryomorpha</taxon>
        <taxon>Entomobryoidea</taxon>
        <taxon>Orchesellidae</taxon>
        <taxon>Orchesellinae</taxon>
        <taxon>Orchesella</taxon>
    </lineage>
</organism>
<keyword evidence="2" id="KW-1185">Reference proteome</keyword>
<reference evidence="1 2" key="1">
    <citation type="submission" date="2024-08" db="EMBL/GenBank/DDBJ databases">
        <authorList>
            <person name="Cucini C."/>
            <person name="Frati F."/>
        </authorList>
    </citation>
    <scope>NUCLEOTIDE SEQUENCE [LARGE SCALE GENOMIC DNA]</scope>
</reference>
<name>A0ABP1PV09_9HEXA</name>
<proteinExistence type="predicted"/>
<comment type="caution">
    <text evidence="1">The sequence shown here is derived from an EMBL/GenBank/DDBJ whole genome shotgun (WGS) entry which is preliminary data.</text>
</comment>